<feature type="transmembrane region" description="Helical" evidence="1">
    <location>
        <begin position="73"/>
        <end position="96"/>
    </location>
</feature>
<feature type="transmembrane region" description="Helical" evidence="1">
    <location>
        <begin position="12"/>
        <end position="29"/>
    </location>
</feature>
<dbReference type="InterPro" id="IPR019099">
    <property type="entry name" value="Uncharacterised_PGPGW_TM"/>
</dbReference>
<name>A0A316TJP0_9ACTN</name>
<keyword evidence="3" id="KW-1185">Reference proteome</keyword>
<gene>
    <name evidence="2" type="ORF">DJ010_09060</name>
</gene>
<keyword evidence="1" id="KW-1133">Transmembrane helix</keyword>
<proteinExistence type="predicted"/>
<evidence type="ECO:0008006" key="4">
    <source>
        <dbReference type="Google" id="ProtNLM"/>
    </source>
</evidence>
<organism evidence="2 3">
    <name type="scientific">Nocardioides silvaticus</name>
    <dbReference type="NCBI Taxonomy" id="2201891"/>
    <lineage>
        <taxon>Bacteria</taxon>
        <taxon>Bacillati</taxon>
        <taxon>Actinomycetota</taxon>
        <taxon>Actinomycetes</taxon>
        <taxon>Propionibacteriales</taxon>
        <taxon>Nocardioidaceae</taxon>
        <taxon>Nocardioides</taxon>
    </lineage>
</organism>
<dbReference type="Proteomes" id="UP000245507">
    <property type="component" value="Unassembled WGS sequence"/>
</dbReference>
<sequence length="167" mass="18296">MSPMTGAAKRVLLEVVGWLLLVAGIAALVLPGPGLLLMFAGLAVLSQQYEWAERWVEPVRLRALRGAAESVETWPRIVLSTVFSLGLIGCGVLWIIKPDVPSWWPLSDGWWLPGGVWTGVTQIVSGLLALVLIVYSYRRFHGKPDAVAALEGEIDEADADVKEHRHH</sequence>
<dbReference type="AlphaFoldDB" id="A0A316TJP0"/>
<evidence type="ECO:0000313" key="3">
    <source>
        <dbReference type="Proteomes" id="UP000245507"/>
    </source>
</evidence>
<keyword evidence="1" id="KW-0472">Membrane</keyword>
<evidence type="ECO:0000313" key="2">
    <source>
        <dbReference type="EMBL" id="PWN03255.1"/>
    </source>
</evidence>
<dbReference type="Pfam" id="PF09656">
    <property type="entry name" value="PGPGW"/>
    <property type="match status" value="1"/>
</dbReference>
<feature type="transmembrane region" description="Helical" evidence="1">
    <location>
        <begin position="116"/>
        <end position="135"/>
    </location>
</feature>
<keyword evidence="1" id="KW-0812">Transmembrane</keyword>
<comment type="caution">
    <text evidence="2">The sequence shown here is derived from an EMBL/GenBank/DDBJ whole genome shotgun (WGS) entry which is preliminary data.</text>
</comment>
<evidence type="ECO:0000256" key="1">
    <source>
        <dbReference type="SAM" id="Phobius"/>
    </source>
</evidence>
<dbReference type="EMBL" id="QGDD01000003">
    <property type="protein sequence ID" value="PWN03255.1"/>
    <property type="molecule type" value="Genomic_DNA"/>
</dbReference>
<dbReference type="OrthoDB" id="4774258at2"/>
<protein>
    <recommendedName>
        <fullName evidence="4">TIGR02611 family protein</fullName>
    </recommendedName>
</protein>
<accession>A0A316TJP0</accession>
<reference evidence="2 3" key="1">
    <citation type="submission" date="2018-05" db="EMBL/GenBank/DDBJ databases">
        <title>Nocardioides silvaticus genome.</title>
        <authorList>
            <person name="Li C."/>
            <person name="Wang G."/>
        </authorList>
    </citation>
    <scope>NUCLEOTIDE SEQUENCE [LARGE SCALE GENOMIC DNA]</scope>
    <source>
        <strain evidence="2 3">CCTCC AB 2018079</strain>
    </source>
</reference>